<dbReference type="PANTHER" id="PTHR30287:SF1">
    <property type="entry name" value="INNER MEMBRANE PROTEIN"/>
    <property type="match status" value="1"/>
</dbReference>
<keyword evidence="10" id="KW-1185">Reference proteome</keyword>
<feature type="domain" description="MacB-like periplasmic core" evidence="8">
    <location>
        <begin position="28"/>
        <end position="227"/>
    </location>
</feature>
<keyword evidence="5 6" id="KW-0472">Membrane</keyword>
<feature type="transmembrane region" description="Helical" evidence="6">
    <location>
        <begin position="481"/>
        <end position="503"/>
    </location>
</feature>
<feature type="transmembrane region" description="Helical" evidence="6">
    <location>
        <begin position="765"/>
        <end position="795"/>
    </location>
</feature>
<feature type="transmembrane region" description="Helical" evidence="6">
    <location>
        <begin position="262"/>
        <end position="286"/>
    </location>
</feature>
<evidence type="ECO:0000259" key="8">
    <source>
        <dbReference type="Pfam" id="PF12704"/>
    </source>
</evidence>
<feature type="transmembrane region" description="Helical" evidence="6">
    <location>
        <begin position="400"/>
        <end position="422"/>
    </location>
</feature>
<dbReference type="AlphaFoldDB" id="A0A840TP52"/>
<keyword evidence="2" id="KW-1003">Cell membrane</keyword>
<dbReference type="Pfam" id="PF02687">
    <property type="entry name" value="FtsX"/>
    <property type="match status" value="2"/>
</dbReference>
<evidence type="ECO:0000256" key="1">
    <source>
        <dbReference type="ARBA" id="ARBA00004651"/>
    </source>
</evidence>
<name>A0A840TP52_9BACT</name>
<protein>
    <submittedName>
        <fullName evidence="9">Putative ABC transport system permease protein</fullName>
    </submittedName>
</protein>
<evidence type="ECO:0000256" key="2">
    <source>
        <dbReference type="ARBA" id="ARBA00022475"/>
    </source>
</evidence>
<comment type="subcellular location">
    <subcellularLocation>
        <location evidence="1">Cell membrane</location>
        <topology evidence="1">Multi-pass membrane protein</topology>
    </subcellularLocation>
</comment>
<dbReference type="GO" id="GO:0005886">
    <property type="term" value="C:plasma membrane"/>
    <property type="evidence" value="ECO:0007669"/>
    <property type="project" value="UniProtKB-SubCell"/>
</dbReference>
<dbReference type="RefSeq" id="WP_184175065.1">
    <property type="nucleotide sequence ID" value="NZ_JACHGF010000004.1"/>
</dbReference>
<feature type="transmembrane region" description="Helical" evidence="6">
    <location>
        <begin position="27"/>
        <end position="48"/>
    </location>
</feature>
<organism evidence="9 10">
    <name type="scientific">Rhabdobacter roseus</name>
    <dbReference type="NCBI Taxonomy" id="1655419"/>
    <lineage>
        <taxon>Bacteria</taxon>
        <taxon>Pseudomonadati</taxon>
        <taxon>Bacteroidota</taxon>
        <taxon>Cytophagia</taxon>
        <taxon>Cytophagales</taxon>
        <taxon>Cytophagaceae</taxon>
        <taxon>Rhabdobacter</taxon>
    </lineage>
</organism>
<feature type="domain" description="ABC3 transporter permease C-terminal" evidence="7">
    <location>
        <begin position="724"/>
        <end position="838"/>
    </location>
</feature>
<evidence type="ECO:0000256" key="3">
    <source>
        <dbReference type="ARBA" id="ARBA00022692"/>
    </source>
</evidence>
<sequence length="846" mass="93074">MNPKDGLNFRWLLRMAWRDSRRNRSRMLLFVSSMVLGIAALVAIYALGDNLRQNIDEQAASLLGADLRLSGNRPASPALQKRLDSLANRRSEERSFASMIYFVRSGGSRLAQIRALAGEYPYYGELETTPAAAGSTFRTRQEALVDQTLMLQYEAQVGDSIKVGEVTFRIAGILQKAPGQTGLTSTVAPSVYIPMRYLEPTGLLQKGSRINYLYYLQFDRKVNLPALLKTLEPRLDAEDLNYSTVESQKESTGRSFRDLSRFLSLVGFIALLLGCIGVASAIHIYVREKLNSIAILRCLGVKASQAFLIYLIQITALGAIGALVGALLGTLLQQVLPVIIQDFLPITLTTGISWSAVGQGVGLGILISVLFALLPLLSIRAISPLYALRVSFESTRPRQGLAQWVVYVLIVLFVYGFTYLQVRSLAQAAFFTVGIGVAFLVLTGIGTLLMRLVRRFFPDGWSYVARQGLANLYRPNNQTTLLIVTIGLGTAFICTLFFVQTILLTRVTLSTSGHQPNLVLFDIQDSQKEAVRTLAQQYGLPTEQLVPIVNMRLEAVNGATAAVARQDSAVSRRIFGREYRVTYRDSLTASERVVEGTWVGTAPGPAGAVPVSLEEGFARRNRLKLGDTLTFNVQGAQVPTVIRSLREVDWNEVRTNFLVVFPQGVLEEAPQFHVLLTRVPSEAVSARFQRAMVQQFPNVSLIDLGLVLRVIDELLEKIGFVIRFMAGLSILTGLVVLVASVLISKYQRLQESVLLRTLGASRRQIFAITALEYFFLGSLAALTGILVALVSSWLLARYSFETTFTPALLPVLAVFGLVSLLTVVVGLVNSRGVLSRPPLEVLRQDT</sequence>
<feature type="transmembrane region" description="Helical" evidence="6">
    <location>
        <begin position="807"/>
        <end position="828"/>
    </location>
</feature>
<comment type="caution">
    <text evidence="9">The sequence shown here is derived from an EMBL/GenBank/DDBJ whole genome shotgun (WGS) entry which is preliminary data.</text>
</comment>
<evidence type="ECO:0000313" key="10">
    <source>
        <dbReference type="Proteomes" id="UP000557307"/>
    </source>
</evidence>
<keyword evidence="4 6" id="KW-1133">Transmembrane helix</keyword>
<evidence type="ECO:0000256" key="4">
    <source>
        <dbReference type="ARBA" id="ARBA00022989"/>
    </source>
</evidence>
<reference evidence="9 10" key="1">
    <citation type="submission" date="2020-08" db="EMBL/GenBank/DDBJ databases">
        <title>Genomic Encyclopedia of Type Strains, Phase IV (KMG-IV): sequencing the most valuable type-strain genomes for metagenomic binning, comparative biology and taxonomic classification.</title>
        <authorList>
            <person name="Goeker M."/>
        </authorList>
    </citation>
    <scope>NUCLEOTIDE SEQUENCE [LARGE SCALE GENOMIC DNA]</scope>
    <source>
        <strain evidence="9 10">DSM 105074</strain>
    </source>
</reference>
<feature type="domain" description="ABC3 transporter permease C-terminal" evidence="7">
    <location>
        <begin position="265"/>
        <end position="384"/>
    </location>
</feature>
<evidence type="ECO:0000313" key="9">
    <source>
        <dbReference type="EMBL" id="MBB5285134.1"/>
    </source>
</evidence>
<dbReference type="PANTHER" id="PTHR30287">
    <property type="entry name" value="MEMBRANE COMPONENT OF PREDICTED ABC SUPERFAMILY METABOLITE UPTAKE TRANSPORTER"/>
    <property type="match status" value="1"/>
</dbReference>
<dbReference type="Proteomes" id="UP000557307">
    <property type="component" value="Unassembled WGS sequence"/>
</dbReference>
<dbReference type="EMBL" id="JACHGF010000004">
    <property type="protein sequence ID" value="MBB5285134.1"/>
    <property type="molecule type" value="Genomic_DNA"/>
</dbReference>
<evidence type="ECO:0000256" key="5">
    <source>
        <dbReference type="ARBA" id="ARBA00023136"/>
    </source>
</evidence>
<feature type="transmembrane region" description="Helical" evidence="6">
    <location>
        <begin position="352"/>
        <end position="379"/>
    </location>
</feature>
<accession>A0A840TP52</accession>
<dbReference type="Pfam" id="PF12704">
    <property type="entry name" value="MacB_PCD"/>
    <property type="match status" value="1"/>
</dbReference>
<evidence type="ECO:0000256" key="6">
    <source>
        <dbReference type="SAM" id="Phobius"/>
    </source>
</evidence>
<dbReference type="InterPro" id="IPR003838">
    <property type="entry name" value="ABC3_permease_C"/>
</dbReference>
<dbReference type="InterPro" id="IPR025857">
    <property type="entry name" value="MacB_PCD"/>
</dbReference>
<keyword evidence="3 6" id="KW-0812">Transmembrane</keyword>
<feature type="transmembrane region" description="Helical" evidence="6">
    <location>
        <begin position="428"/>
        <end position="449"/>
    </location>
</feature>
<gene>
    <name evidence="9" type="ORF">HNQ92_003282</name>
</gene>
<proteinExistence type="predicted"/>
<feature type="transmembrane region" description="Helical" evidence="6">
    <location>
        <begin position="307"/>
        <end position="332"/>
    </location>
</feature>
<evidence type="ECO:0000259" key="7">
    <source>
        <dbReference type="Pfam" id="PF02687"/>
    </source>
</evidence>
<dbReference type="InterPro" id="IPR038766">
    <property type="entry name" value="Membrane_comp_ABC_pdt"/>
</dbReference>
<feature type="transmembrane region" description="Helical" evidence="6">
    <location>
        <begin position="720"/>
        <end position="744"/>
    </location>
</feature>